<evidence type="ECO:0000256" key="2">
    <source>
        <dbReference type="ARBA" id="ARBA00023125"/>
    </source>
</evidence>
<organism evidence="6 7">
    <name type="scientific">Virgibacillus dokdonensis</name>
    <dbReference type="NCBI Taxonomy" id="302167"/>
    <lineage>
        <taxon>Bacteria</taxon>
        <taxon>Bacillati</taxon>
        <taxon>Bacillota</taxon>
        <taxon>Bacilli</taxon>
        <taxon>Bacillales</taxon>
        <taxon>Bacillaceae</taxon>
        <taxon>Virgibacillus</taxon>
    </lineage>
</organism>
<dbReference type="GO" id="GO:0003677">
    <property type="term" value="F:DNA binding"/>
    <property type="evidence" value="ECO:0007669"/>
    <property type="project" value="UniProtKB-UniRule"/>
</dbReference>
<dbReference type="InterPro" id="IPR036388">
    <property type="entry name" value="WH-like_DNA-bd_sf"/>
</dbReference>
<dbReference type="SUPFAM" id="SSF46894">
    <property type="entry name" value="C-terminal effector domain of the bipartite response regulators"/>
    <property type="match status" value="1"/>
</dbReference>
<evidence type="ECO:0000313" key="6">
    <source>
        <dbReference type="EMBL" id="RFA32760.1"/>
    </source>
</evidence>
<keyword evidence="2 4" id="KW-0238">DNA-binding</keyword>
<evidence type="ECO:0000256" key="4">
    <source>
        <dbReference type="PROSITE-ProRule" id="PRU01091"/>
    </source>
</evidence>
<feature type="domain" description="OmpR/PhoB-type" evidence="5">
    <location>
        <begin position="123"/>
        <end position="219"/>
    </location>
</feature>
<dbReference type="CDD" id="cd00383">
    <property type="entry name" value="trans_reg_C"/>
    <property type="match status" value="1"/>
</dbReference>
<evidence type="ECO:0000256" key="1">
    <source>
        <dbReference type="ARBA" id="ARBA00023015"/>
    </source>
</evidence>
<dbReference type="GO" id="GO:0000160">
    <property type="term" value="P:phosphorelay signal transduction system"/>
    <property type="evidence" value="ECO:0007669"/>
    <property type="project" value="InterPro"/>
</dbReference>
<evidence type="ECO:0000259" key="5">
    <source>
        <dbReference type="PROSITE" id="PS51755"/>
    </source>
</evidence>
<reference evidence="6 7" key="1">
    <citation type="submission" date="2017-05" db="EMBL/GenBank/DDBJ databases">
        <title>Virgibacillus sp. AK90 isolated from a saltern of Kakinada, India.</title>
        <authorList>
            <person name="Gupta V."/>
            <person name="Sidhu C."/>
            <person name="Korpole S."/>
            <person name="Pinnaka A.K."/>
        </authorList>
    </citation>
    <scope>NUCLEOTIDE SEQUENCE [LARGE SCALE GENOMIC DNA]</scope>
    <source>
        <strain evidence="6 7">AK90</strain>
    </source>
</reference>
<dbReference type="RefSeq" id="WP_116279345.1">
    <property type="nucleotide sequence ID" value="NZ_NFZX01000053.1"/>
</dbReference>
<dbReference type="InterPro" id="IPR001867">
    <property type="entry name" value="OmpR/PhoB-type_DNA-bd"/>
</dbReference>
<gene>
    <name evidence="6" type="ORF">CAI16_17005</name>
</gene>
<dbReference type="GO" id="GO:0006355">
    <property type="term" value="P:regulation of DNA-templated transcription"/>
    <property type="evidence" value="ECO:0007669"/>
    <property type="project" value="InterPro"/>
</dbReference>
<proteinExistence type="predicted"/>
<comment type="caution">
    <text evidence="6">The sequence shown here is derived from an EMBL/GenBank/DDBJ whole genome shotgun (WGS) entry which is preliminary data.</text>
</comment>
<evidence type="ECO:0000256" key="3">
    <source>
        <dbReference type="ARBA" id="ARBA00023163"/>
    </source>
</evidence>
<dbReference type="PROSITE" id="PS51755">
    <property type="entry name" value="OMPR_PHOB"/>
    <property type="match status" value="1"/>
</dbReference>
<dbReference type="EMBL" id="NFZX01000053">
    <property type="protein sequence ID" value="RFA32760.1"/>
    <property type="molecule type" value="Genomic_DNA"/>
</dbReference>
<feature type="DNA-binding region" description="OmpR/PhoB-type" evidence="4">
    <location>
        <begin position="123"/>
        <end position="219"/>
    </location>
</feature>
<dbReference type="Proteomes" id="UP000256488">
    <property type="component" value="Unassembled WGS sequence"/>
</dbReference>
<accession>A0A3E0WIE7</accession>
<keyword evidence="3" id="KW-0804">Transcription</keyword>
<protein>
    <recommendedName>
        <fullName evidence="5">OmpR/PhoB-type domain-containing protein</fullName>
    </recommendedName>
</protein>
<evidence type="ECO:0000313" key="7">
    <source>
        <dbReference type="Proteomes" id="UP000256488"/>
    </source>
</evidence>
<dbReference type="SMART" id="SM00862">
    <property type="entry name" value="Trans_reg_C"/>
    <property type="match status" value="1"/>
</dbReference>
<dbReference type="Gene3D" id="1.10.10.10">
    <property type="entry name" value="Winged helix-like DNA-binding domain superfamily/Winged helix DNA-binding domain"/>
    <property type="match status" value="1"/>
</dbReference>
<sequence length="240" mass="27747">MTVFILTNNSYCSLLFESVLNRYGINIKIYSNYEELKKSIKQTNEILAILLDLPNPKLRELRYWIELLKLTPVPVLILSSDKEDPERILLRQKTTLILGQPLVHFFKNLHLNKIEDGQRNLIGDIIRLSPDVIFNLAKQCIVKSDENLDLSSMEYKLLYILVYNLGCTLSADKLMDWVNLYSISSLYVHIANLRKKIESDPKSPNILLTDKGKGYTINMNNVQFINESSSSLFSQQNKFE</sequence>
<dbReference type="AlphaFoldDB" id="A0A3E0WIE7"/>
<dbReference type="InterPro" id="IPR016032">
    <property type="entry name" value="Sig_transdc_resp-reg_C-effctor"/>
</dbReference>
<keyword evidence="1" id="KW-0805">Transcription regulation</keyword>
<name>A0A3E0WIE7_9BACI</name>
<dbReference type="Pfam" id="PF00486">
    <property type="entry name" value="Trans_reg_C"/>
    <property type="match status" value="1"/>
</dbReference>